<feature type="domain" description="Zinc finger-XS" evidence="6">
    <location>
        <begin position="307"/>
        <end position="350"/>
    </location>
</feature>
<dbReference type="InterPro" id="IPR005380">
    <property type="entry name" value="XS_domain"/>
</dbReference>
<keyword evidence="8" id="KW-1185">Reference proteome</keyword>
<dbReference type="PANTHER" id="PTHR21596:SF65">
    <property type="entry name" value="PROTEIN INVOLVED IN DE NOVO 2-RELATED"/>
    <property type="match status" value="1"/>
</dbReference>
<dbReference type="AlphaFoldDB" id="A0AAV3PHC7"/>
<dbReference type="PANTHER" id="PTHR21596">
    <property type="entry name" value="RIBONUCLEASE P SUBUNIT P38"/>
    <property type="match status" value="1"/>
</dbReference>
<dbReference type="InterPro" id="IPR045177">
    <property type="entry name" value="FDM1-5/IDN2"/>
</dbReference>
<dbReference type="GO" id="GO:0080188">
    <property type="term" value="P:gene silencing by siRNA-directed DNA methylation"/>
    <property type="evidence" value="ECO:0007669"/>
    <property type="project" value="InterPro"/>
</dbReference>
<feature type="coiled-coil region" evidence="3">
    <location>
        <begin position="521"/>
        <end position="602"/>
    </location>
</feature>
<comment type="caution">
    <text evidence="7">The sequence shown here is derived from an EMBL/GenBank/DDBJ whole genome shotgun (WGS) entry which is preliminary data.</text>
</comment>
<keyword evidence="1 3" id="KW-0175">Coiled coil</keyword>
<dbReference type="EMBL" id="BAABME010001721">
    <property type="protein sequence ID" value="GAA0151129.1"/>
    <property type="molecule type" value="Genomic_DNA"/>
</dbReference>
<feature type="coiled-coil region" evidence="3">
    <location>
        <begin position="645"/>
        <end position="728"/>
    </location>
</feature>
<keyword evidence="2" id="KW-0943">RNA-mediated gene silencing</keyword>
<feature type="domain" description="Zinc finger-XS" evidence="6">
    <location>
        <begin position="222"/>
        <end position="265"/>
    </location>
</feature>
<dbReference type="InterPro" id="IPR005379">
    <property type="entry name" value="FDM1-5/IDN2_XH"/>
</dbReference>
<feature type="domain" description="XS" evidence="4">
    <location>
        <begin position="380"/>
        <end position="471"/>
    </location>
</feature>
<dbReference type="InterPro" id="IPR005381">
    <property type="entry name" value="Znf-XS_domain"/>
</dbReference>
<feature type="domain" description="Zinc finger-XS" evidence="6">
    <location>
        <begin position="138"/>
        <end position="180"/>
    </location>
</feature>
<evidence type="ECO:0000259" key="5">
    <source>
        <dbReference type="Pfam" id="PF03469"/>
    </source>
</evidence>
<name>A0AAV3PHC7_LITER</name>
<feature type="domain" description="Zinc finger-XS" evidence="6">
    <location>
        <begin position="48"/>
        <end position="91"/>
    </location>
</feature>
<evidence type="ECO:0000313" key="8">
    <source>
        <dbReference type="Proteomes" id="UP001454036"/>
    </source>
</evidence>
<dbReference type="Proteomes" id="UP001454036">
    <property type="component" value="Unassembled WGS sequence"/>
</dbReference>
<gene>
    <name evidence="7" type="ORF">LIER_09916</name>
</gene>
<evidence type="ECO:0000256" key="2">
    <source>
        <dbReference type="ARBA" id="ARBA00023158"/>
    </source>
</evidence>
<dbReference type="Pfam" id="PF03470">
    <property type="entry name" value="zf-XS"/>
    <property type="match status" value="4"/>
</dbReference>
<dbReference type="InterPro" id="IPR038588">
    <property type="entry name" value="XS_domain_sf"/>
</dbReference>
<reference evidence="7 8" key="1">
    <citation type="submission" date="2024-01" db="EMBL/GenBank/DDBJ databases">
        <title>The complete chloroplast genome sequence of Lithospermum erythrorhizon: insights into the phylogenetic relationship among Boraginaceae species and the maternal lineages of purple gromwells.</title>
        <authorList>
            <person name="Okada T."/>
            <person name="Watanabe K."/>
        </authorList>
    </citation>
    <scope>NUCLEOTIDE SEQUENCE [LARGE SCALE GENOMIC DNA]</scope>
</reference>
<evidence type="ECO:0000259" key="6">
    <source>
        <dbReference type="Pfam" id="PF03470"/>
    </source>
</evidence>
<feature type="domain" description="Factor of DNA methylation 1-5/IDN2" evidence="5">
    <location>
        <begin position="759"/>
        <end position="884"/>
    </location>
</feature>
<evidence type="ECO:0000256" key="1">
    <source>
        <dbReference type="ARBA" id="ARBA00023054"/>
    </source>
</evidence>
<dbReference type="Gene3D" id="3.30.70.2890">
    <property type="entry name" value="XS domain"/>
    <property type="match status" value="1"/>
</dbReference>
<proteinExistence type="predicted"/>
<dbReference type="Pfam" id="PF03468">
    <property type="entry name" value="XS"/>
    <property type="match status" value="1"/>
</dbReference>
<organism evidence="7 8">
    <name type="scientific">Lithospermum erythrorhizon</name>
    <name type="common">Purple gromwell</name>
    <name type="synonym">Lithospermum officinale var. erythrorhizon</name>
    <dbReference type="NCBI Taxonomy" id="34254"/>
    <lineage>
        <taxon>Eukaryota</taxon>
        <taxon>Viridiplantae</taxon>
        <taxon>Streptophyta</taxon>
        <taxon>Embryophyta</taxon>
        <taxon>Tracheophyta</taxon>
        <taxon>Spermatophyta</taxon>
        <taxon>Magnoliopsida</taxon>
        <taxon>eudicotyledons</taxon>
        <taxon>Gunneridae</taxon>
        <taxon>Pentapetalae</taxon>
        <taxon>asterids</taxon>
        <taxon>lamiids</taxon>
        <taxon>Boraginales</taxon>
        <taxon>Boraginaceae</taxon>
        <taxon>Boraginoideae</taxon>
        <taxon>Lithospermeae</taxon>
        <taxon>Lithospermum</taxon>
    </lineage>
</organism>
<protein>
    <submittedName>
        <fullName evidence="7">Endoribonuclease</fullName>
    </submittedName>
</protein>
<sequence length="891" mass="103068">MDSFIDHEHVEDTDIDASEIEMYEDKAYEELKMGKNLPVKVIHQSYSCPYCPEIKKKDFLCTELLQHAIGIGRCNSNTRTARDIANHLVLANYLEKDVTAIACTAKPEPEIEAYEEKSYNELKRGSLPVKLTNGAYSCPYCPEIKKGNLLYTDLLVHASGVGRCNSSTRTAIDKANHMALLKYLENCVPSVSSTSQSGSEIEAYNLKNGKRPVKVTNEAYTCPYCPKKRKREYLFEELLEHASVVGKTDTPKRTARDKANHLALAKYLEKDVGVVACSSQSEPGIETHELERENEFVKVNTNGAYHCPYCSKERKKEFLYNELLQHASSVGKCLSNKRTDGDKANHIALARYLEKCLASGTSTSRPLGEANLLQGHDRIEMFVCPWVGTFVNRPAELKEACNAVEGDSEFQEEYIARGSNPIKVCPFRNCLDHAKNVFVKLHKYWYGFSNAMSFERAYETDHQEKRNWRADIGEYYSDDYKAKNIMGNHQWRTQDLKYISDFMEEEARTANELVENMTYVIKTKEMKLKKMKSRLDETSDTLNKLIEEKDQLYRTYDERIKEIQFTAREYFQKIFNDHVKLKTQLEMEMKELEVRGKELEQREVKNELDRRKLSEEQEQNATKNSLAQAAAMVQSRVDVKLMKLAEQQKKQKEELHNRIIQLERQLNGKQAAELELEQLKGRYNVMKHLASEGDQEVIENLEELQKKLREKEEEYKGLESLNQALILKEWKANDELHLARKELITGLKDYGNSAPVGVKRMGELDSKPFYEAMKKKYQESEVEVRASELCSLWEEYLRDPGWHPIWVKEIDGNFQAVIVDDEKLEELKKNYGEEVYKAVTAAKMEIYECNPSAGYVISELWNYREGRKATLKEGVSYMLKKWALLDRFRIS</sequence>
<evidence type="ECO:0000259" key="4">
    <source>
        <dbReference type="Pfam" id="PF03468"/>
    </source>
</evidence>
<accession>A0AAV3PHC7</accession>
<dbReference type="Pfam" id="PF03469">
    <property type="entry name" value="XH"/>
    <property type="match status" value="1"/>
</dbReference>
<evidence type="ECO:0000256" key="3">
    <source>
        <dbReference type="SAM" id="Coils"/>
    </source>
</evidence>
<evidence type="ECO:0000313" key="7">
    <source>
        <dbReference type="EMBL" id="GAA0151129.1"/>
    </source>
</evidence>